<dbReference type="GO" id="GO:0008236">
    <property type="term" value="F:serine-type peptidase activity"/>
    <property type="evidence" value="ECO:0007669"/>
    <property type="project" value="UniProtKB-KW"/>
</dbReference>
<dbReference type="AlphaFoldDB" id="A0A4P8L4F4"/>
<reference evidence="9 10" key="2">
    <citation type="submission" date="2019-05" db="EMBL/GenBank/DDBJ databases">
        <authorList>
            <person name="Suflita J.M."/>
            <person name="Marks C.R."/>
        </authorList>
    </citation>
    <scope>NUCLEOTIDE SEQUENCE [LARGE SCALE GENOMIC DNA]</scope>
    <source>
        <strain evidence="9 10">ALDC</strain>
    </source>
</reference>
<dbReference type="GO" id="GO:0006508">
    <property type="term" value="P:proteolysis"/>
    <property type="evidence" value="ECO:0007669"/>
    <property type="project" value="UniProtKB-KW"/>
</dbReference>
<evidence type="ECO:0000259" key="8">
    <source>
        <dbReference type="Pfam" id="PF17676"/>
    </source>
</evidence>
<name>A0A4P8L4F4_9BACT</name>
<feature type="active site" description="Charge relay system" evidence="6">
    <location>
        <position position="272"/>
    </location>
</feature>
<accession>A0A4P8L4F4</accession>
<dbReference type="Gene3D" id="3.50.30.60">
    <property type="entry name" value="LD-carboxypeptidase A C-terminal domain-like"/>
    <property type="match status" value="1"/>
</dbReference>
<keyword evidence="10" id="KW-1185">Reference proteome</keyword>
<comment type="similarity">
    <text evidence="1">Belongs to the peptidase S66 family.</text>
</comment>
<dbReference type="CDD" id="cd07025">
    <property type="entry name" value="Peptidase_S66"/>
    <property type="match status" value="1"/>
</dbReference>
<organism evidence="9 10">
    <name type="scientific">Desulfoglaeba alkanexedens ALDC</name>
    <dbReference type="NCBI Taxonomy" id="980445"/>
    <lineage>
        <taxon>Bacteria</taxon>
        <taxon>Pseudomonadati</taxon>
        <taxon>Thermodesulfobacteriota</taxon>
        <taxon>Syntrophobacteria</taxon>
        <taxon>Syntrophobacterales</taxon>
        <taxon>Syntrophobacteraceae</taxon>
        <taxon>Desulfoglaeba</taxon>
    </lineage>
</organism>
<dbReference type="RefSeq" id="WP_137425139.1">
    <property type="nucleotide sequence ID" value="NZ_CP040098.1"/>
</dbReference>
<dbReference type="PANTHER" id="PTHR30237">
    <property type="entry name" value="MURAMOYLTETRAPEPTIDE CARBOXYPEPTIDASE"/>
    <property type="match status" value="1"/>
</dbReference>
<evidence type="ECO:0000313" key="9">
    <source>
        <dbReference type="EMBL" id="QCQ22856.1"/>
    </source>
</evidence>
<keyword evidence="2 9" id="KW-0121">Carboxypeptidase</keyword>
<dbReference type="SUPFAM" id="SSF52317">
    <property type="entry name" value="Class I glutamine amidotransferase-like"/>
    <property type="match status" value="1"/>
</dbReference>
<evidence type="ECO:0000256" key="5">
    <source>
        <dbReference type="ARBA" id="ARBA00022825"/>
    </source>
</evidence>
<protein>
    <submittedName>
        <fullName evidence="9">LD-carboxypeptidase</fullName>
    </submittedName>
</protein>
<feature type="active site" description="Charge relay system" evidence="6">
    <location>
        <position position="207"/>
    </location>
</feature>
<evidence type="ECO:0000256" key="1">
    <source>
        <dbReference type="ARBA" id="ARBA00010233"/>
    </source>
</evidence>
<proteinExistence type="inferred from homology"/>
<dbReference type="Pfam" id="PF17676">
    <property type="entry name" value="Peptidase_S66C"/>
    <property type="match status" value="1"/>
</dbReference>
<dbReference type="InterPro" id="IPR040921">
    <property type="entry name" value="Peptidase_S66C"/>
</dbReference>
<dbReference type="OrthoDB" id="9807329at2"/>
<gene>
    <name evidence="9" type="ORF">FDQ92_12145</name>
</gene>
<dbReference type="InterPro" id="IPR029062">
    <property type="entry name" value="Class_I_gatase-like"/>
</dbReference>
<keyword evidence="4" id="KW-0378">Hydrolase</keyword>
<dbReference type="Pfam" id="PF02016">
    <property type="entry name" value="Peptidase_S66"/>
    <property type="match status" value="1"/>
</dbReference>
<reference evidence="9 10" key="1">
    <citation type="submission" date="2019-05" db="EMBL/GenBank/DDBJ databases">
        <title>The Complete Genome Sequence of the n-alkane-degrading Desulfoglaeba alkanexedens ALDC reveals multiple alkylsuccinate synthase gene clusters.</title>
        <authorList>
            <person name="Callaghan A.V."/>
            <person name="Davidova I.A."/>
            <person name="Duncan K.E."/>
            <person name="Morris B."/>
            <person name="McInerney M.J."/>
        </authorList>
    </citation>
    <scope>NUCLEOTIDE SEQUENCE [LARGE SCALE GENOMIC DNA]</scope>
    <source>
        <strain evidence="9 10">ALDC</strain>
    </source>
</reference>
<keyword evidence="3" id="KW-0645">Protease</keyword>
<evidence type="ECO:0000313" key="10">
    <source>
        <dbReference type="Proteomes" id="UP000298602"/>
    </source>
</evidence>
<dbReference type="EMBL" id="CP040098">
    <property type="protein sequence ID" value="QCQ22856.1"/>
    <property type="molecule type" value="Genomic_DNA"/>
</dbReference>
<evidence type="ECO:0000256" key="6">
    <source>
        <dbReference type="PIRSR" id="PIRSR028757-1"/>
    </source>
</evidence>
<feature type="domain" description="LD-carboxypeptidase C-terminal" evidence="8">
    <location>
        <begin position="176"/>
        <end position="286"/>
    </location>
</feature>
<dbReference type="KEGG" id="dax:FDQ92_12145"/>
<dbReference type="Gene3D" id="3.40.50.10740">
    <property type="entry name" value="Class I glutamine amidotransferase-like"/>
    <property type="match status" value="1"/>
</dbReference>
<feature type="active site" description="Nucleophile" evidence="6">
    <location>
        <position position="114"/>
    </location>
</feature>
<dbReference type="Proteomes" id="UP000298602">
    <property type="component" value="Chromosome"/>
</dbReference>
<feature type="domain" description="LD-carboxypeptidase N-terminal" evidence="7">
    <location>
        <begin position="18"/>
        <end position="134"/>
    </location>
</feature>
<evidence type="ECO:0000256" key="2">
    <source>
        <dbReference type="ARBA" id="ARBA00022645"/>
    </source>
</evidence>
<dbReference type="PANTHER" id="PTHR30237:SF2">
    <property type="entry name" value="MUREIN TETRAPEPTIDE CARBOXYPEPTIDASE"/>
    <property type="match status" value="1"/>
</dbReference>
<dbReference type="PIRSF" id="PIRSF028757">
    <property type="entry name" value="LD-carboxypeptidase"/>
    <property type="match status" value="1"/>
</dbReference>
<sequence>MGRRTGFKPFALKQGDGIALIAPASTFPAGAVEALRRTLEREGYRPLPGVHIASAHRYLSGRDHQRAEDLLRAFRDPSVKAVFCLRGGYGSSRILSRIPFSRLGTEPKLFLGYSDITFLHASLWAGSGWITFHGPNGLDLVEDDQALRDVIEALSGAASFSRPIDPEMVVRPGRATGILLGGNLTCLTHLLGTPFCPDVSDCLLFLEDRAEASYRIDRMLNHLRLAGLWEHLSGLLLGRFADCCPADELRSIVLESVQGYGFPVVAGLPFGHGKPNPVLPLGLPFSLNTHDGTLEPLETPFRDSDA</sequence>
<dbReference type="InterPro" id="IPR027461">
    <property type="entry name" value="Carboxypeptidase_A_C_sf"/>
</dbReference>
<dbReference type="GO" id="GO:0004180">
    <property type="term" value="F:carboxypeptidase activity"/>
    <property type="evidence" value="ECO:0007669"/>
    <property type="project" value="UniProtKB-KW"/>
</dbReference>
<evidence type="ECO:0000259" key="7">
    <source>
        <dbReference type="Pfam" id="PF02016"/>
    </source>
</evidence>
<dbReference type="InterPro" id="IPR027478">
    <property type="entry name" value="LdcA_N"/>
</dbReference>
<evidence type="ECO:0000256" key="3">
    <source>
        <dbReference type="ARBA" id="ARBA00022670"/>
    </source>
</evidence>
<dbReference type="InterPro" id="IPR003507">
    <property type="entry name" value="S66_fam"/>
</dbReference>
<evidence type="ECO:0000256" key="4">
    <source>
        <dbReference type="ARBA" id="ARBA00022801"/>
    </source>
</evidence>
<dbReference type="SUPFAM" id="SSF141986">
    <property type="entry name" value="LD-carboxypeptidase A C-terminal domain-like"/>
    <property type="match status" value="1"/>
</dbReference>
<keyword evidence="5" id="KW-0720">Serine protease</keyword>
<dbReference type="InterPro" id="IPR040449">
    <property type="entry name" value="Peptidase_S66_N"/>
</dbReference>